<sequence length="1089" mass="118593">MSLRKKSTLLSRSALLGSLIACSLPLYAQNPADFFKENKAWVTTTKASAVGNKLQLAPNSKEGNILALSASNGEHLIAHEWLGDSVLDMEFLVTEGSDAQLFIQGRYAVPLKNVTNEWQHLRAKFRAPRYNEASIKTEPALILEVTINGEPVLTNDIRTGLSEGSSIPWEGTGGPTSLLVKKGQMALRNFTLAGADFSLVTVPKNSGEATNEKELVDFVALGKETFGAVGCNACHLVSADDSGVSTGPNLYGLFKREPRNREVVEGGEGHRFTVKADRQYLHRSLREPEAQLAISESGAKKGEPYLPIMPAFSAQVLSDVQIDAIGDYLATLNPPAEQGPAIKLLAQTGAEEYDPVKDRLQFLVGDEVRIQRGPMVLSDGFGSSGRAIHVGTPWGVNYTFDPRLLAITKIWQGGFLDMSGEFLNRGGKGLKMGFESREISLGSKAFLLAPLNAKGEVIDFSFKEAQYGDAATVKASLESKEDHLPRVAAMDAQFLGYFRDSKQKQQLPSFKYRVGKNTLEIQTSIAADGNVTVTVKGELASPQSFALNGDALQNISSKQGQIANQQWTLPAGKINASLSAKMTLANNPWRPEVVKFNHYKQPVKITESKANMPTGYKVESYYPPKDNFGREQLFEALGLSLTEDNTVVIATRTAGIWRMVKGQWQLFAEGTFDSLGVIAEDKKGLTVVVGQKAELTRISDTNGDGVADKFDTLFDAHSYHGNYHTYMHGPARGSDGAYYISLNLAHNEAGSSYKAGGQYMGTEGGLGGWNIRVEPNGKFTPWAYGLRSPAGLGTSPDGRLWYSDNQGEYMSTSKIFVIEKDAYYGHPSALVDLPGVTPEMAEKTRDSMFDKRADAIILLPHNRVANSPGHPAWDTTKGKFGPYAGQMLMGDQTQSNLLRIAVQSVDGKEQGSVMPFIDGLESGVMRPLFLKDGSLLLGQTGRGWQAKGGHVASLQRIVWDGKTVAPAITEMLATPTGFSLQLTQPLAAQITAEQLQSLLALESWVYRDAAEYGSDELGMQKETIKALRISADRKSIEIDLASLAQAKVHPQQTARVYHANLNSKTLFAKDAPEKMEAYYTLYKFPAAKK</sequence>
<dbReference type="InterPro" id="IPR011041">
    <property type="entry name" value="Quinoprot_gluc/sorb_DH_b-prop"/>
</dbReference>
<evidence type="ECO:0000256" key="4">
    <source>
        <dbReference type="PROSITE-ProRule" id="PRU00433"/>
    </source>
</evidence>
<evidence type="ECO:0000256" key="1">
    <source>
        <dbReference type="ARBA" id="ARBA00022617"/>
    </source>
</evidence>
<protein>
    <recommendedName>
        <fullName evidence="6">Cytochrome c domain-containing protein</fullName>
    </recommendedName>
</protein>
<keyword evidence="3 4" id="KW-0408">Iron</keyword>
<dbReference type="InterPro" id="IPR055557">
    <property type="entry name" value="DUF7133"/>
</dbReference>
<evidence type="ECO:0000256" key="2">
    <source>
        <dbReference type="ARBA" id="ARBA00022723"/>
    </source>
</evidence>
<name>A0ABV7FKJ5_9GAMM</name>
<dbReference type="RefSeq" id="WP_378121162.1">
    <property type="nucleotide sequence ID" value="NZ_JBHRTF010000015.1"/>
</dbReference>
<keyword evidence="1 4" id="KW-0349">Heme</keyword>
<feature type="domain" description="Cytochrome c" evidence="6">
    <location>
        <begin position="217"/>
        <end position="333"/>
    </location>
</feature>
<evidence type="ECO:0000256" key="3">
    <source>
        <dbReference type="ARBA" id="ARBA00023004"/>
    </source>
</evidence>
<feature type="chain" id="PRO_5045966171" description="Cytochrome c domain-containing protein" evidence="5">
    <location>
        <begin position="29"/>
        <end position="1089"/>
    </location>
</feature>
<dbReference type="InterPro" id="IPR011042">
    <property type="entry name" value="6-blade_b-propeller_TolB-like"/>
</dbReference>
<dbReference type="Pfam" id="PF23500">
    <property type="entry name" value="DUF7133"/>
    <property type="match status" value="1"/>
</dbReference>
<dbReference type="Proteomes" id="UP001595555">
    <property type="component" value="Unassembled WGS sequence"/>
</dbReference>
<evidence type="ECO:0000259" key="6">
    <source>
        <dbReference type="PROSITE" id="PS51007"/>
    </source>
</evidence>
<comment type="caution">
    <text evidence="7">The sequence shown here is derived from an EMBL/GenBank/DDBJ whole genome shotgun (WGS) entry which is preliminary data.</text>
</comment>
<dbReference type="Gene3D" id="1.10.760.10">
    <property type="entry name" value="Cytochrome c-like domain"/>
    <property type="match status" value="1"/>
</dbReference>
<accession>A0ABV7FKJ5</accession>
<dbReference type="PANTHER" id="PTHR33546">
    <property type="entry name" value="LARGE, MULTIFUNCTIONAL SECRETED PROTEIN-RELATED"/>
    <property type="match status" value="1"/>
</dbReference>
<evidence type="ECO:0000256" key="5">
    <source>
        <dbReference type="SAM" id="SignalP"/>
    </source>
</evidence>
<evidence type="ECO:0000313" key="7">
    <source>
        <dbReference type="EMBL" id="MFC3117153.1"/>
    </source>
</evidence>
<proteinExistence type="predicted"/>
<keyword evidence="8" id="KW-1185">Reference proteome</keyword>
<dbReference type="PANTHER" id="PTHR33546:SF1">
    <property type="entry name" value="LARGE, MULTIFUNCTIONAL SECRETED PROTEIN"/>
    <property type="match status" value="1"/>
</dbReference>
<dbReference type="SUPFAM" id="SSF46626">
    <property type="entry name" value="Cytochrome c"/>
    <property type="match status" value="1"/>
</dbReference>
<keyword evidence="5" id="KW-0732">Signal</keyword>
<dbReference type="SUPFAM" id="SSF50952">
    <property type="entry name" value="Soluble quinoprotein glucose dehydrogenase"/>
    <property type="match status" value="1"/>
</dbReference>
<evidence type="ECO:0000313" key="8">
    <source>
        <dbReference type="Proteomes" id="UP001595555"/>
    </source>
</evidence>
<dbReference type="InterPro" id="IPR036909">
    <property type="entry name" value="Cyt_c-like_dom_sf"/>
</dbReference>
<organism evidence="7 8">
    <name type="scientific">Cellvibrio fontiphilus</name>
    <dbReference type="NCBI Taxonomy" id="1815559"/>
    <lineage>
        <taxon>Bacteria</taxon>
        <taxon>Pseudomonadati</taxon>
        <taxon>Pseudomonadota</taxon>
        <taxon>Gammaproteobacteria</taxon>
        <taxon>Cellvibrionales</taxon>
        <taxon>Cellvibrionaceae</taxon>
        <taxon>Cellvibrio</taxon>
    </lineage>
</organism>
<keyword evidence="2 4" id="KW-0479">Metal-binding</keyword>
<dbReference type="Gene3D" id="2.120.10.30">
    <property type="entry name" value="TolB, C-terminal domain"/>
    <property type="match status" value="1"/>
</dbReference>
<dbReference type="PROSITE" id="PS51007">
    <property type="entry name" value="CYTC"/>
    <property type="match status" value="1"/>
</dbReference>
<feature type="signal peptide" evidence="5">
    <location>
        <begin position="1"/>
        <end position="28"/>
    </location>
</feature>
<gene>
    <name evidence="7" type="ORF">ACFODX_16415</name>
</gene>
<reference evidence="8" key="1">
    <citation type="journal article" date="2019" name="Int. J. Syst. Evol. Microbiol.">
        <title>The Global Catalogue of Microorganisms (GCM) 10K type strain sequencing project: providing services to taxonomists for standard genome sequencing and annotation.</title>
        <authorList>
            <consortium name="The Broad Institute Genomics Platform"/>
            <consortium name="The Broad Institute Genome Sequencing Center for Infectious Disease"/>
            <person name="Wu L."/>
            <person name="Ma J."/>
        </authorList>
    </citation>
    <scope>NUCLEOTIDE SEQUENCE [LARGE SCALE GENOMIC DNA]</scope>
    <source>
        <strain evidence="8">KCTC 52237</strain>
    </source>
</reference>
<dbReference type="EMBL" id="JBHRTF010000015">
    <property type="protein sequence ID" value="MFC3117153.1"/>
    <property type="molecule type" value="Genomic_DNA"/>
</dbReference>
<dbReference type="InterPro" id="IPR009056">
    <property type="entry name" value="Cyt_c-like_dom"/>
</dbReference>